<evidence type="ECO:0000256" key="2">
    <source>
        <dbReference type="ARBA" id="ARBA00009494"/>
    </source>
</evidence>
<accession>A0A370QTU5</accession>
<evidence type="ECO:0000256" key="1">
    <source>
        <dbReference type="ARBA" id="ARBA00004429"/>
    </source>
</evidence>
<comment type="subcellular location">
    <subcellularLocation>
        <location evidence="1">Cell inner membrane</location>
        <topology evidence="1">Multi-pass membrane protein</topology>
    </subcellularLocation>
</comment>
<dbReference type="AlphaFoldDB" id="A0A370QTU5"/>
<keyword evidence="3" id="KW-1003">Cell membrane</keyword>
<dbReference type="GO" id="GO:0005886">
    <property type="term" value="C:plasma membrane"/>
    <property type="evidence" value="ECO:0007669"/>
    <property type="project" value="UniProtKB-SubCell"/>
</dbReference>
<keyword evidence="4" id="KW-0997">Cell inner membrane</keyword>
<feature type="transmembrane region" description="Helical" evidence="8">
    <location>
        <begin position="215"/>
        <end position="233"/>
    </location>
</feature>
<dbReference type="EMBL" id="QRAP01000003">
    <property type="protein sequence ID" value="RDK92662.1"/>
    <property type="molecule type" value="Genomic_DNA"/>
</dbReference>
<organism evidence="9 10">
    <name type="scientific">Enterobacillus tribolii</name>
    <dbReference type="NCBI Taxonomy" id="1487935"/>
    <lineage>
        <taxon>Bacteria</taxon>
        <taxon>Pseudomonadati</taxon>
        <taxon>Pseudomonadota</taxon>
        <taxon>Gammaproteobacteria</taxon>
        <taxon>Enterobacterales</taxon>
        <taxon>Hafniaceae</taxon>
        <taxon>Enterobacillus</taxon>
    </lineage>
</organism>
<keyword evidence="5 8" id="KW-0812">Transmembrane</keyword>
<evidence type="ECO:0000313" key="9">
    <source>
        <dbReference type="EMBL" id="RDK92662.1"/>
    </source>
</evidence>
<dbReference type="Proteomes" id="UP000254848">
    <property type="component" value="Unassembled WGS sequence"/>
</dbReference>
<proteinExistence type="inferred from homology"/>
<keyword evidence="10" id="KW-1185">Reference proteome</keyword>
<evidence type="ECO:0000256" key="5">
    <source>
        <dbReference type="ARBA" id="ARBA00022692"/>
    </source>
</evidence>
<feature type="transmembrane region" description="Helical" evidence="8">
    <location>
        <begin position="664"/>
        <end position="689"/>
    </location>
</feature>
<name>A0A370QTU5_9GAMM</name>
<comment type="caution">
    <text evidence="9">The sequence shown here is derived from an EMBL/GenBank/DDBJ whole genome shotgun (WGS) entry which is preliminary data.</text>
</comment>
<feature type="transmembrane region" description="Helical" evidence="8">
    <location>
        <begin position="20"/>
        <end position="39"/>
    </location>
</feature>
<protein>
    <submittedName>
        <fullName evidence="9">Intracellular growth attenuator protein IgaA</fullName>
    </submittedName>
</protein>
<reference evidence="9 10" key="1">
    <citation type="submission" date="2018-07" db="EMBL/GenBank/DDBJ databases">
        <title>Genomic Encyclopedia of Type Strains, Phase IV (KMG-IV): sequencing the most valuable type-strain genomes for metagenomic binning, comparative biology and taxonomic classification.</title>
        <authorList>
            <person name="Goeker M."/>
        </authorList>
    </citation>
    <scope>NUCLEOTIDE SEQUENCE [LARGE SCALE GENOMIC DNA]</scope>
    <source>
        <strain evidence="9 10">DSM 103736</strain>
    </source>
</reference>
<keyword evidence="6 8" id="KW-1133">Transmembrane helix</keyword>
<feature type="transmembrane region" description="Helical" evidence="8">
    <location>
        <begin position="239"/>
        <end position="259"/>
    </location>
</feature>
<dbReference type="Pfam" id="PF07095">
    <property type="entry name" value="IgaA"/>
    <property type="match status" value="1"/>
</dbReference>
<evidence type="ECO:0000256" key="4">
    <source>
        <dbReference type="ARBA" id="ARBA00022519"/>
    </source>
</evidence>
<evidence type="ECO:0000313" key="10">
    <source>
        <dbReference type="Proteomes" id="UP000254848"/>
    </source>
</evidence>
<dbReference type="InterPro" id="IPR010771">
    <property type="entry name" value="IgaA"/>
</dbReference>
<evidence type="ECO:0000256" key="3">
    <source>
        <dbReference type="ARBA" id="ARBA00022475"/>
    </source>
</evidence>
<feature type="transmembrane region" description="Helical" evidence="8">
    <location>
        <begin position="354"/>
        <end position="375"/>
    </location>
</feature>
<gene>
    <name evidence="9" type="ORF">C8D90_10352</name>
</gene>
<comment type="similarity">
    <text evidence="2">Belongs to the IgaA family.</text>
</comment>
<keyword evidence="7 8" id="KW-0472">Membrane</keyword>
<sequence length="722" mass="80496">MVKPAVTMILPDGVGMSASVIALIILIPCLLAVGCLYWISMKRSALLTSSFPFRKAKQRKLSADELYAIERYLESLSPQATSRAAGTQLSPLYHRLSPQGDRVYPLTHTITRYGLSVDDPNYRRYYLDNLEIHLPPFWEQFIADENRLEVIKTHSIPLVISINGHSLTEYTREEMPRFSDDSAQASIRPAESEQIELTGVRKETYLEHQLTQRTGIRESVILVAAMLLLYLSLFSPEALVPWLLALAAGLVIWGVWRLYSAPAEQTLKEVHCLRGIPKRWGLFGDSNVGKINNVSLGTIDLIYPAHWQNYIQHDLGQNTDIEMYLNRHVVRQGRFLSLHDEVKHFPLQRWGHNAVLACGATLILTLLLTTLPLSIPFKLSAAWIHGTHDLSVTDVKTLSALPLRVGDTLDIQGSGMCRVPAVYQEGKSYPFMPFDCSEIYWNTAAPLAVPSSDVIDNASALLASVNRQMNPGSGTEQKVNPQLASAIQKSGMLLLDDFGDIVLRAEDLCGQQQAECGRLKNALLNLGNSTSWDTLVKKAESGKLDGVNVLLRPASAQQLSDIVNSAVSSFYYRETRQAAQSLAVTPPNGFLIVSDEGKPLVNHAQPSVSLYDYNSIDQWRELENLSRQLLVTPFTARGVITDISTDANGTRHIVLHSEPDIMTLWRYAGTCLLIMVVVAIVVVNLGLLLMRLQKNMRRIPAIQHYYDRCINPSFSSFDLSPR</sequence>
<evidence type="ECO:0000256" key="7">
    <source>
        <dbReference type="ARBA" id="ARBA00023136"/>
    </source>
</evidence>
<dbReference type="PROSITE" id="PS51257">
    <property type="entry name" value="PROKAR_LIPOPROTEIN"/>
    <property type="match status" value="1"/>
</dbReference>
<evidence type="ECO:0000256" key="8">
    <source>
        <dbReference type="SAM" id="Phobius"/>
    </source>
</evidence>
<evidence type="ECO:0000256" key="6">
    <source>
        <dbReference type="ARBA" id="ARBA00022989"/>
    </source>
</evidence>